<gene>
    <name evidence="3" type="ORF">CVIRNUC_010714</name>
</gene>
<evidence type="ECO:0000313" key="4">
    <source>
        <dbReference type="Proteomes" id="UP001314263"/>
    </source>
</evidence>
<feature type="compositionally biased region" description="Basic and acidic residues" evidence="1">
    <location>
        <begin position="789"/>
        <end position="799"/>
    </location>
</feature>
<feature type="compositionally biased region" description="Polar residues" evidence="1">
    <location>
        <begin position="161"/>
        <end position="176"/>
    </location>
</feature>
<dbReference type="PROSITE" id="PS50086">
    <property type="entry name" value="TBC_RABGAP"/>
    <property type="match status" value="1"/>
</dbReference>
<dbReference type="AlphaFoldDB" id="A0AAV1IK33"/>
<dbReference type="GO" id="GO:0005096">
    <property type="term" value="F:GTPase activator activity"/>
    <property type="evidence" value="ECO:0007669"/>
    <property type="project" value="TreeGrafter"/>
</dbReference>
<name>A0AAV1IK33_9CHLO</name>
<evidence type="ECO:0000259" key="2">
    <source>
        <dbReference type="PROSITE" id="PS50086"/>
    </source>
</evidence>
<dbReference type="Pfam" id="PF00566">
    <property type="entry name" value="RabGAP-TBC"/>
    <property type="match status" value="1"/>
</dbReference>
<keyword evidence="4" id="KW-1185">Reference proteome</keyword>
<dbReference type="PANTHER" id="PTHR47219:SF20">
    <property type="entry name" value="TBC1 DOMAIN FAMILY MEMBER 2B"/>
    <property type="match status" value="1"/>
</dbReference>
<sequence length="989" mass="107056">MARDSHGVEVKEEFVKLYIRYAPLWQKEERERCQRWSGLLQSFAQEGGPQNLARAEDELAGIRALEDAVFEWRNAPQKSKSEQPEWFHPLRSLVQAGIPMAYRGQLWRCFLNVDKKAQEGVYDRLVSKALGKRFKGKKSPRAPSSEESQVGRDLAQGAGEASQQPFNLDPQASTGSVPDAQPAAGAKLQEQRSGESFNFDIARFAKIAEESRARAEQEAEAAPISPDAKPQPVKPARDWNAQIEKDLHRTFPGHPIMDASGRNALRRLLAAYARRNPSVGYCQGMNFVAGCLLLFMDEEDAFWSLACIIEDLLPGYYSTAMVEPQVDQLVFRHLVDAGFPRLAGHLEALGAGVAGVSTQWFLCLFVNSLPLETCLRVWDILFFERCASVLFRVAMALVDIYAQALMAAVDSIDAFSLLQNMAPMSYDSSRLVDVACIAYAHVDAAHVKELRARFFTTVEKQFQDRFGKAPDVIRSISDEDEGLCFKWAPAGMPLPDSPGCAGVVALAGPYMPLQGSLLPDAESESMPMQLSLPRNVPISLEAEEPDAAALSKSSRQQGASASPAANEAQQAPAVGSHAVEASSDAEEGDTPDSHASVSSWHGTPTWNNMTTFSQHTLRHLSRLSNTRLSEDACACLATGELPPSMASPLPFDQKLLTEEEHAELASQSQTLAARLPKINLGIPKRRAQRAGPPAGKEAQPPVKQLPASAEVTQASEKKGSAPAQTSLPGTGQSRAAATLFEIAAKPCGPADSATEQEHHSSSTQPAPDDLAADAPTAIAAGRCQPGTAEPDKQNEEAPERIPTNGERWPVPPLTAVMCARKPEPDLRTPAAPRVQNPAAAKMLSLVGSLEEELFAAEARRHDAEVAAEALIATEQDLRTKIRGLDDEIDNKRDLLGDLVKRHDGGAAELAGADANLASAGALLDNAKAHLALKVSLLYEKETLIANFRRKASTADKAEAGSRLWSIFGRRGSAQAAAQPEKKQSSWQEL</sequence>
<proteinExistence type="predicted"/>
<protein>
    <recommendedName>
        <fullName evidence="2">Rab-GAP TBC domain-containing protein</fullName>
    </recommendedName>
</protein>
<dbReference type="Gene3D" id="1.10.8.270">
    <property type="entry name" value="putative rabgap domain of human tbc1 domain family member 14 like domains"/>
    <property type="match status" value="1"/>
</dbReference>
<feature type="compositionally biased region" description="Polar residues" evidence="1">
    <location>
        <begin position="722"/>
        <end position="732"/>
    </location>
</feature>
<comment type="caution">
    <text evidence="3">The sequence shown here is derived from an EMBL/GenBank/DDBJ whole genome shotgun (WGS) entry which is preliminary data.</text>
</comment>
<feature type="region of interest" description="Disordered" evidence="1">
    <location>
        <begin position="212"/>
        <end position="234"/>
    </location>
</feature>
<dbReference type="InterPro" id="IPR035969">
    <property type="entry name" value="Rab-GAP_TBC_sf"/>
</dbReference>
<evidence type="ECO:0000256" key="1">
    <source>
        <dbReference type="SAM" id="MobiDB-lite"/>
    </source>
</evidence>
<organism evidence="3 4">
    <name type="scientific">Coccomyxa viridis</name>
    <dbReference type="NCBI Taxonomy" id="1274662"/>
    <lineage>
        <taxon>Eukaryota</taxon>
        <taxon>Viridiplantae</taxon>
        <taxon>Chlorophyta</taxon>
        <taxon>core chlorophytes</taxon>
        <taxon>Trebouxiophyceae</taxon>
        <taxon>Trebouxiophyceae incertae sedis</taxon>
        <taxon>Coccomyxaceae</taxon>
        <taxon>Coccomyxa</taxon>
    </lineage>
</organism>
<feature type="compositionally biased region" description="Polar residues" evidence="1">
    <location>
        <begin position="551"/>
        <end position="560"/>
    </location>
</feature>
<dbReference type="FunFam" id="1.10.8.270:FF:000026">
    <property type="entry name" value="TBC (Tre-2/Bub2/Cdc16) domain family"/>
    <property type="match status" value="1"/>
</dbReference>
<evidence type="ECO:0000313" key="3">
    <source>
        <dbReference type="EMBL" id="CAK0787494.1"/>
    </source>
</evidence>
<dbReference type="PANTHER" id="PTHR47219">
    <property type="entry name" value="RAB GTPASE-ACTIVATING PROTEIN 1-LIKE"/>
    <property type="match status" value="1"/>
</dbReference>
<dbReference type="Gene3D" id="1.10.472.80">
    <property type="entry name" value="Ypt/Rab-GAP domain of gyp1p, domain 3"/>
    <property type="match status" value="1"/>
</dbReference>
<dbReference type="EMBL" id="CAUYUE010000017">
    <property type="protein sequence ID" value="CAK0787494.1"/>
    <property type="molecule type" value="Genomic_DNA"/>
</dbReference>
<dbReference type="InterPro" id="IPR050302">
    <property type="entry name" value="Rab_GAP_TBC_domain"/>
</dbReference>
<feature type="compositionally biased region" description="Low complexity" evidence="1">
    <location>
        <begin position="765"/>
        <end position="780"/>
    </location>
</feature>
<dbReference type="SUPFAM" id="SSF47923">
    <property type="entry name" value="Ypt/Rab-GAP domain of gyp1p"/>
    <property type="match status" value="2"/>
</dbReference>
<feature type="region of interest" description="Disordered" evidence="1">
    <location>
        <begin position="748"/>
        <end position="810"/>
    </location>
</feature>
<dbReference type="Proteomes" id="UP001314263">
    <property type="component" value="Unassembled WGS sequence"/>
</dbReference>
<feature type="compositionally biased region" description="Polar residues" evidence="1">
    <location>
        <begin position="593"/>
        <end position="603"/>
    </location>
</feature>
<feature type="region of interest" description="Disordered" evidence="1">
    <location>
        <begin position="133"/>
        <end position="192"/>
    </location>
</feature>
<dbReference type="GO" id="GO:0031267">
    <property type="term" value="F:small GTPase binding"/>
    <property type="evidence" value="ECO:0007669"/>
    <property type="project" value="TreeGrafter"/>
</dbReference>
<accession>A0AAV1IK33</accession>
<feature type="region of interest" description="Disordered" evidence="1">
    <location>
        <begin position="545"/>
        <end position="603"/>
    </location>
</feature>
<feature type="domain" description="Rab-GAP TBC" evidence="2">
    <location>
        <begin position="97"/>
        <end position="385"/>
    </location>
</feature>
<dbReference type="InterPro" id="IPR000195">
    <property type="entry name" value="Rab-GAP-TBC_dom"/>
</dbReference>
<dbReference type="SMART" id="SM00164">
    <property type="entry name" value="TBC"/>
    <property type="match status" value="1"/>
</dbReference>
<reference evidence="3 4" key="1">
    <citation type="submission" date="2023-10" db="EMBL/GenBank/DDBJ databases">
        <authorList>
            <person name="Maclean D."/>
            <person name="Macfadyen A."/>
        </authorList>
    </citation>
    <scope>NUCLEOTIDE SEQUENCE [LARGE SCALE GENOMIC DNA]</scope>
</reference>
<feature type="region of interest" description="Disordered" evidence="1">
    <location>
        <begin position="685"/>
        <end position="732"/>
    </location>
</feature>